<proteinExistence type="predicted"/>
<keyword evidence="1" id="KW-0175">Coiled coil</keyword>
<keyword evidence="3" id="KW-1185">Reference proteome</keyword>
<reference evidence="3" key="1">
    <citation type="submission" date="2017-02" db="EMBL/GenBank/DDBJ databases">
        <authorList>
            <person name="Varghese N."/>
            <person name="Submissions S."/>
        </authorList>
    </citation>
    <scope>NUCLEOTIDE SEQUENCE [LARGE SCALE GENOMIC DNA]</scope>
    <source>
        <strain evidence="3">ATCC 27862</strain>
    </source>
</reference>
<organism evidence="2 3">
    <name type="scientific">Mycoplasmopsis verecunda</name>
    <dbReference type="NCBI Taxonomy" id="171291"/>
    <lineage>
        <taxon>Bacteria</taxon>
        <taxon>Bacillati</taxon>
        <taxon>Mycoplasmatota</taxon>
        <taxon>Mycoplasmoidales</taxon>
        <taxon>Metamycoplasmataceae</taxon>
        <taxon>Mycoplasmopsis</taxon>
    </lineage>
</organism>
<dbReference type="RefSeq" id="WP_078747312.1">
    <property type="nucleotide sequence ID" value="NZ_CP137850.1"/>
</dbReference>
<gene>
    <name evidence="2" type="ORF">SAMN02745154_00595</name>
</gene>
<evidence type="ECO:0000313" key="2">
    <source>
        <dbReference type="EMBL" id="SJZ60578.1"/>
    </source>
</evidence>
<feature type="coiled-coil region" evidence="1">
    <location>
        <begin position="237"/>
        <end position="298"/>
    </location>
</feature>
<dbReference type="EMBL" id="FUXF01000026">
    <property type="protein sequence ID" value="SJZ60578.1"/>
    <property type="molecule type" value="Genomic_DNA"/>
</dbReference>
<evidence type="ECO:0000313" key="3">
    <source>
        <dbReference type="Proteomes" id="UP000190389"/>
    </source>
</evidence>
<protein>
    <submittedName>
        <fullName evidence="2">Uncharacterized protein</fullName>
    </submittedName>
</protein>
<dbReference type="AlphaFoldDB" id="A0A1T4M1C5"/>
<accession>A0A1T4M1C5</accession>
<dbReference type="Proteomes" id="UP000190389">
    <property type="component" value="Unassembled WGS sequence"/>
</dbReference>
<sequence>MAKLFDASQVNNVIKVSMPASIFGEMQILTPLNRIVSDVDAINNFTSATGYGLYALRTPQPIDQKMIGKGVIQLPSIFQGLAEGRYIMNYWDLLIFGFQNIMLINQEQIKSLNVELYIGIDNEVMNKIISVRDQAVNLENQIKQWNDNAKINEVTLPSGYDQLVKNFLVPKYSIYLDSLSQDAKETALSETEYYKQEMAKYIITKDDKQFITQAKLVEMLNNVIEFLKSAPAQNFDQQAKEAKIAQLENDKAKDTEQFNNTIQQIDNELKNQQDLLSKATSEEEKAKINQNIEGLNNSKQQTTSAHNSLIKALDYQITQVLTITEWINKASQDFELPITKYEDIATYQEKITKVLDTNAKELNDLQNQLSKLDDQLTTYLLFTLEKL</sequence>
<name>A0A1T4M1C5_9BACT</name>
<evidence type="ECO:0000256" key="1">
    <source>
        <dbReference type="SAM" id="Coils"/>
    </source>
</evidence>